<dbReference type="Pfam" id="PF01135">
    <property type="entry name" value="PCMT"/>
    <property type="match status" value="1"/>
</dbReference>
<accession>A0ABP6RGP1</accession>
<evidence type="ECO:0000313" key="12">
    <source>
        <dbReference type="EMBL" id="GAA3285360.1"/>
    </source>
</evidence>
<evidence type="ECO:0000256" key="6">
    <source>
        <dbReference type="ARBA" id="ARBA00022603"/>
    </source>
</evidence>
<dbReference type="EC" id="2.1.1.77" evidence="3"/>
<dbReference type="Gene3D" id="3.40.50.150">
    <property type="entry name" value="Vaccinia Virus protein VP39"/>
    <property type="match status" value="1"/>
</dbReference>
<evidence type="ECO:0000256" key="10">
    <source>
        <dbReference type="ARBA" id="ARBA00031323"/>
    </source>
</evidence>
<comment type="similarity">
    <text evidence="2">Belongs to the methyltransferase superfamily. L-isoaspartyl/D-aspartyl protein methyltransferase family.</text>
</comment>
<dbReference type="PANTHER" id="PTHR11579">
    <property type="entry name" value="PROTEIN-L-ISOASPARTATE O-METHYLTRANSFERASE"/>
    <property type="match status" value="1"/>
</dbReference>
<keyword evidence="8" id="KW-0949">S-adenosyl-L-methionine</keyword>
<dbReference type="InterPro" id="IPR000682">
    <property type="entry name" value="PCMT"/>
</dbReference>
<evidence type="ECO:0000256" key="4">
    <source>
        <dbReference type="ARBA" id="ARBA00013346"/>
    </source>
</evidence>
<keyword evidence="6" id="KW-0489">Methyltransferase</keyword>
<evidence type="ECO:0000256" key="5">
    <source>
        <dbReference type="ARBA" id="ARBA00022490"/>
    </source>
</evidence>
<evidence type="ECO:0000256" key="2">
    <source>
        <dbReference type="ARBA" id="ARBA00005369"/>
    </source>
</evidence>
<comment type="caution">
    <text evidence="12">The sequence shown here is derived from an EMBL/GenBank/DDBJ whole genome shotgun (WGS) entry which is preliminary data.</text>
</comment>
<reference evidence="13" key="1">
    <citation type="journal article" date="2019" name="Int. J. Syst. Evol. Microbiol.">
        <title>The Global Catalogue of Microorganisms (GCM) 10K type strain sequencing project: providing services to taxonomists for standard genome sequencing and annotation.</title>
        <authorList>
            <consortium name="The Broad Institute Genomics Platform"/>
            <consortium name="The Broad Institute Genome Sequencing Center for Infectious Disease"/>
            <person name="Wu L."/>
            <person name="Ma J."/>
        </authorList>
    </citation>
    <scope>NUCLEOTIDE SEQUENCE [LARGE SCALE GENOMIC DNA]</scope>
    <source>
        <strain evidence="13">JCM 11483</strain>
    </source>
</reference>
<dbReference type="SUPFAM" id="SSF53335">
    <property type="entry name" value="S-adenosyl-L-methionine-dependent methyltransferases"/>
    <property type="match status" value="1"/>
</dbReference>
<proteinExistence type="inferred from homology"/>
<organism evidence="12 13">
    <name type="scientific">Nesterenkonia halobia</name>
    <dbReference type="NCBI Taxonomy" id="37922"/>
    <lineage>
        <taxon>Bacteria</taxon>
        <taxon>Bacillati</taxon>
        <taxon>Actinomycetota</taxon>
        <taxon>Actinomycetes</taxon>
        <taxon>Micrococcales</taxon>
        <taxon>Micrococcaceae</taxon>
        <taxon>Nesterenkonia</taxon>
    </lineage>
</organism>
<dbReference type="PANTHER" id="PTHR11579:SF0">
    <property type="entry name" value="PROTEIN-L-ISOASPARTATE(D-ASPARTATE) O-METHYLTRANSFERASE"/>
    <property type="match status" value="1"/>
</dbReference>
<keyword evidence="13" id="KW-1185">Reference proteome</keyword>
<dbReference type="EMBL" id="BAAAYG010000005">
    <property type="protein sequence ID" value="GAA3285360.1"/>
    <property type="molecule type" value="Genomic_DNA"/>
</dbReference>
<evidence type="ECO:0000256" key="9">
    <source>
        <dbReference type="ARBA" id="ARBA00030757"/>
    </source>
</evidence>
<comment type="subcellular location">
    <subcellularLocation>
        <location evidence="1">Cytoplasm</location>
    </subcellularLocation>
</comment>
<evidence type="ECO:0000256" key="1">
    <source>
        <dbReference type="ARBA" id="ARBA00004496"/>
    </source>
</evidence>
<evidence type="ECO:0000256" key="7">
    <source>
        <dbReference type="ARBA" id="ARBA00022679"/>
    </source>
</evidence>
<sequence>MVAIQQGPDGPAEDAVARAMAEVPRADFLPDSVRCHSAADEPLAIGCGQTNSQPTTVARMLRLLDVRPGQRALDVGSGSGWTAALLGLLVGEGGVVHGVELEPDLAASAAQAVAARCPGTVQVHAADPGVLGLPEHAPYDRILVSADAPRIPEDLVEQLLAPDGEQAGGVMVVPVRGEMHRIRRDPDGLEITRHGQYRFVPLR</sequence>
<keyword evidence="5" id="KW-0963">Cytoplasm</keyword>
<keyword evidence="7" id="KW-0808">Transferase</keyword>
<evidence type="ECO:0000256" key="8">
    <source>
        <dbReference type="ARBA" id="ARBA00022691"/>
    </source>
</evidence>
<evidence type="ECO:0000256" key="3">
    <source>
        <dbReference type="ARBA" id="ARBA00011890"/>
    </source>
</evidence>
<evidence type="ECO:0000256" key="11">
    <source>
        <dbReference type="ARBA" id="ARBA00031350"/>
    </source>
</evidence>
<dbReference type="Proteomes" id="UP001501736">
    <property type="component" value="Unassembled WGS sequence"/>
</dbReference>
<name>A0ABP6RGP1_9MICC</name>
<gene>
    <name evidence="12" type="ORF">GCM10020260_17830</name>
</gene>
<dbReference type="InterPro" id="IPR029063">
    <property type="entry name" value="SAM-dependent_MTases_sf"/>
</dbReference>
<evidence type="ECO:0000313" key="13">
    <source>
        <dbReference type="Proteomes" id="UP001501736"/>
    </source>
</evidence>
<dbReference type="RefSeq" id="WP_344720383.1">
    <property type="nucleotide sequence ID" value="NZ_BAAAYG010000005.1"/>
</dbReference>
<protein>
    <recommendedName>
        <fullName evidence="4">Protein-L-isoaspartate O-methyltransferase</fullName>
        <ecNumber evidence="3">2.1.1.77</ecNumber>
    </recommendedName>
    <alternativeName>
        <fullName evidence="11">L-isoaspartyl protein carboxyl methyltransferase</fullName>
    </alternativeName>
    <alternativeName>
        <fullName evidence="9">Protein L-isoaspartyl methyltransferase</fullName>
    </alternativeName>
    <alternativeName>
        <fullName evidence="10">Protein-beta-aspartate methyltransferase</fullName>
    </alternativeName>
</protein>